<evidence type="ECO:0000313" key="4">
    <source>
        <dbReference type="Proteomes" id="UP000800035"/>
    </source>
</evidence>
<sequence>MSTIQAGGQAGGSASGSASGDVPGGSLKKKLIVCCDGTWKGETFPSPSSNVLRISRCIAPKYENTPQIVYYQSGVGTGTSRLGRIVDGATGRGLKANVLSAYSFICHNYDCTDDEIYLLGFSRGAYTARCVAHLIKDLGILTKSGLFKLLFLFGLWMKQSKSLVDEVAKLEKDGKTQRPVRVKACAVWDTVRAIGIPVLQMKKFEFVHSDLCDNIEHAFQALSLHEHRRHFRPVVWKRPNHNPAIVNTLKQCWFLGYHSDIGGGKKKEALAHLSLVWMMSQLTGLLRFDL</sequence>
<dbReference type="PANTHER" id="PTHR33840">
    <property type="match status" value="1"/>
</dbReference>
<feature type="non-terminal residue" evidence="3">
    <location>
        <position position="290"/>
    </location>
</feature>
<feature type="region of interest" description="Disordered" evidence="1">
    <location>
        <begin position="1"/>
        <end position="23"/>
    </location>
</feature>
<evidence type="ECO:0000259" key="2">
    <source>
        <dbReference type="Pfam" id="PF09994"/>
    </source>
</evidence>
<name>A0A6A5UE91_9PLEO</name>
<protein>
    <recommendedName>
        <fullName evidence="2">T6SS Phospholipase effector Tle1-like catalytic domain-containing protein</fullName>
    </recommendedName>
</protein>
<proteinExistence type="predicted"/>
<dbReference type="PANTHER" id="PTHR33840:SF1">
    <property type="entry name" value="TLE1 PHOSPHOLIPASE DOMAIN-CONTAINING PROTEIN"/>
    <property type="match status" value="1"/>
</dbReference>
<accession>A0A6A5UE91</accession>
<evidence type="ECO:0000313" key="3">
    <source>
        <dbReference type="EMBL" id="KAF1963523.1"/>
    </source>
</evidence>
<keyword evidence="4" id="KW-1185">Reference proteome</keyword>
<organism evidence="3 4">
    <name type="scientific">Byssothecium circinans</name>
    <dbReference type="NCBI Taxonomy" id="147558"/>
    <lineage>
        <taxon>Eukaryota</taxon>
        <taxon>Fungi</taxon>
        <taxon>Dikarya</taxon>
        <taxon>Ascomycota</taxon>
        <taxon>Pezizomycotina</taxon>
        <taxon>Dothideomycetes</taxon>
        <taxon>Pleosporomycetidae</taxon>
        <taxon>Pleosporales</taxon>
        <taxon>Massarineae</taxon>
        <taxon>Massarinaceae</taxon>
        <taxon>Byssothecium</taxon>
    </lineage>
</organism>
<evidence type="ECO:0000256" key="1">
    <source>
        <dbReference type="SAM" id="MobiDB-lite"/>
    </source>
</evidence>
<dbReference type="AlphaFoldDB" id="A0A6A5UE91"/>
<dbReference type="EMBL" id="ML976977">
    <property type="protein sequence ID" value="KAF1963523.1"/>
    <property type="molecule type" value="Genomic_DNA"/>
</dbReference>
<dbReference type="InterPro" id="IPR029058">
    <property type="entry name" value="AB_hydrolase_fold"/>
</dbReference>
<reference evidence="3" key="1">
    <citation type="journal article" date="2020" name="Stud. Mycol.">
        <title>101 Dothideomycetes genomes: a test case for predicting lifestyles and emergence of pathogens.</title>
        <authorList>
            <person name="Haridas S."/>
            <person name="Albert R."/>
            <person name="Binder M."/>
            <person name="Bloem J."/>
            <person name="Labutti K."/>
            <person name="Salamov A."/>
            <person name="Andreopoulos B."/>
            <person name="Baker S."/>
            <person name="Barry K."/>
            <person name="Bills G."/>
            <person name="Bluhm B."/>
            <person name="Cannon C."/>
            <person name="Castanera R."/>
            <person name="Culley D."/>
            <person name="Daum C."/>
            <person name="Ezra D."/>
            <person name="Gonzalez J."/>
            <person name="Henrissat B."/>
            <person name="Kuo A."/>
            <person name="Liang C."/>
            <person name="Lipzen A."/>
            <person name="Lutzoni F."/>
            <person name="Magnuson J."/>
            <person name="Mondo S."/>
            <person name="Nolan M."/>
            <person name="Ohm R."/>
            <person name="Pangilinan J."/>
            <person name="Park H.-J."/>
            <person name="Ramirez L."/>
            <person name="Alfaro M."/>
            <person name="Sun H."/>
            <person name="Tritt A."/>
            <person name="Yoshinaga Y."/>
            <person name="Zwiers L.-H."/>
            <person name="Turgeon B."/>
            <person name="Goodwin S."/>
            <person name="Spatafora J."/>
            <person name="Crous P."/>
            <person name="Grigoriev I."/>
        </authorList>
    </citation>
    <scope>NUCLEOTIDE SEQUENCE</scope>
    <source>
        <strain evidence="3">CBS 675.92</strain>
    </source>
</reference>
<gene>
    <name evidence="3" type="ORF">CC80DRAFT_8051</name>
</gene>
<dbReference type="InterPro" id="IPR018712">
    <property type="entry name" value="Tle1-like_cat"/>
</dbReference>
<dbReference type="SUPFAM" id="SSF53474">
    <property type="entry name" value="alpha/beta-Hydrolases"/>
    <property type="match status" value="1"/>
</dbReference>
<feature type="domain" description="T6SS Phospholipase effector Tle1-like catalytic" evidence="2">
    <location>
        <begin position="29"/>
        <end position="281"/>
    </location>
</feature>
<dbReference type="Proteomes" id="UP000800035">
    <property type="component" value="Unassembled WGS sequence"/>
</dbReference>
<dbReference type="OrthoDB" id="3162439at2759"/>
<dbReference type="Pfam" id="PF09994">
    <property type="entry name" value="T6SS_Tle1-like_cat"/>
    <property type="match status" value="1"/>
</dbReference>